<dbReference type="OMA" id="DARCWYE"/>
<evidence type="ECO:0000256" key="2">
    <source>
        <dbReference type="SAM" id="MobiDB-lite"/>
    </source>
</evidence>
<feature type="domain" description="Asteroid" evidence="3">
    <location>
        <begin position="98"/>
        <end position="188"/>
    </location>
</feature>
<feature type="compositionally biased region" description="Basic and acidic residues" evidence="2">
    <location>
        <begin position="509"/>
        <end position="523"/>
    </location>
</feature>
<evidence type="ECO:0000313" key="4">
    <source>
        <dbReference type="Ensembl" id="ENSENLP00000015121.1"/>
    </source>
</evidence>
<dbReference type="Pfam" id="PF12813">
    <property type="entry name" value="XPG_I_2"/>
    <property type="match status" value="1"/>
</dbReference>
<reference evidence="4" key="1">
    <citation type="submission" date="2021-04" db="EMBL/GenBank/DDBJ databases">
        <authorList>
            <consortium name="Wellcome Sanger Institute Data Sharing"/>
        </authorList>
    </citation>
    <scope>NUCLEOTIDE SEQUENCE [LARGE SCALE GENOMIC DNA]</scope>
</reference>
<dbReference type="PANTHER" id="PTHR15665:SF1">
    <property type="entry name" value="PROTEIN ASTEROID HOMOLOG 1"/>
    <property type="match status" value="1"/>
</dbReference>
<reference evidence="4" key="2">
    <citation type="submission" date="2025-08" db="UniProtKB">
        <authorList>
            <consortium name="Ensembl"/>
        </authorList>
    </citation>
    <scope>IDENTIFICATION</scope>
</reference>
<dbReference type="AlphaFoldDB" id="A0A665U737"/>
<accession>A0A665U737</accession>
<name>A0A665U737_ECHNA</name>
<feature type="region of interest" description="Disordered" evidence="2">
    <location>
        <begin position="502"/>
        <end position="523"/>
    </location>
</feature>
<dbReference type="InterPro" id="IPR029060">
    <property type="entry name" value="PIN-like_dom_sf"/>
</dbReference>
<dbReference type="InParanoid" id="A0A665U737"/>
<reference evidence="4" key="3">
    <citation type="submission" date="2025-09" db="UniProtKB">
        <authorList>
            <consortium name="Ensembl"/>
        </authorList>
    </citation>
    <scope>IDENTIFICATION</scope>
</reference>
<comment type="similarity">
    <text evidence="1">Belongs to the asteroid family.</text>
</comment>
<dbReference type="Ensembl" id="ENSENLT00000015713.1">
    <property type="protein sequence ID" value="ENSENLP00000015121.1"/>
    <property type="gene ID" value="ENSENLG00000007047.1"/>
</dbReference>
<keyword evidence="5" id="KW-1185">Reference proteome</keyword>
<evidence type="ECO:0000259" key="3">
    <source>
        <dbReference type="Pfam" id="PF12813"/>
    </source>
</evidence>
<dbReference type="Proteomes" id="UP000472264">
    <property type="component" value="Chromosome 6"/>
</dbReference>
<evidence type="ECO:0000256" key="1">
    <source>
        <dbReference type="ARBA" id="ARBA00007398"/>
    </source>
</evidence>
<dbReference type="InterPro" id="IPR039436">
    <property type="entry name" value="Asteroid_dom"/>
</dbReference>
<dbReference type="SUPFAM" id="SSF88723">
    <property type="entry name" value="PIN domain-like"/>
    <property type="match status" value="1"/>
</dbReference>
<proteinExistence type="inferred from homology"/>
<dbReference type="PANTHER" id="PTHR15665">
    <property type="entry name" value="ASTEROID PROTEIN"/>
    <property type="match status" value="1"/>
</dbReference>
<evidence type="ECO:0000313" key="5">
    <source>
        <dbReference type="Proteomes" id="UP000472264"/>
    </source>
</evidence>
<dbReference type="Gene3D" id="3.40.50.1010">
    <property type="entry name" value="5'-nuclease"/>
    <property type="match status" value="1"/>
</dbReference>
<organism evidence="4 5">
    <name type="scientific">Echeneis naucrates</name>
    <name type="common">Live sharksucker</name>
    <dbReference type="NCBI Taxonomy" id="173247"/>
    <lineage>
        <taxon>Eukaryota</taxon>
        <taxon>Metazoa</taxon>
        <taxon>Chordata</taxon>
        <taxon>Craniata</taxon>
        <taxon>Vertebrata</taxon>
        <taxon>Euteleostomi</taxon>
        <taxon>Actinopterygii</taxon>
        <taxon>Neopterygii</taxon>
        <taxon>Teleostei</taxon>
        <taxon>Neoteleostei</taxon>
        <taxon>Acanthomorphata</taxon>
        <taxon>Carangaria</taxon>
        <taxon>Carangiformes</taxon>
        <taxon>Echeneidae</taxon>
        <taxon>Echeneis</taxon>
    </lineage>
</organism>
<protein>
    <recommendedName>
        <fullName evidence="3">Asteroid domain-containing protein</fullName>
    </recommendedName>
</protein>
<sequence length="594" mass="66724">MLFSLGDFSGLDHNHGGQYGAFEELIESFVRTLRDCKISPYVVLDGGTDPSDKKLETVTQRILRRIRKAHQAAVEGKNENILPPLTTMVFKQSLARLEVPVAQCFGEADQEIAALANKLGCPVLSDDSDFFIFDLSAGLLPIKHFSWTEVTQRGSQRYIPCRSYRTSSFSICFSISCKMLPTLAVLAGNDYVKLHRMGTPISWGEFTPAGSETWRSLEGLLCWLKDFQEPGDALQAAVGLMEGLSPQKKAEVLESLFQGMEEYRLPPSSLHVFFTKGTARLTRDVLDVLQMQRMSLSIHVEHKDTPSANLTSRPLRQVMYGLLLGGGSPLVVQERDRVGLQLTSTPVQPAALPERRQVLLEALKVDEASLNCLWDHLRLLVAVTCFWLQNAKPTPDEKLLKALLLGLNLRADRNICSRPKLDLMEAHAFNQWQACMKDAIQLNQLLGCPLAEPQLAGLYEGPVVHELVHRMKTTGRLKAILKSDSSSQRQYRTLLTAVHRIQSQRMSKKKDPGADPKSLRRQRPLDDLTVNLQQLFLHDDEAAAEVKSAITAQEDLLLVEHLSVPTRYRTKDRVNRSKNPELVRKQEARGWHIL</sequence>
<gene>
    <name evidence="4" type="primary">aste1a</name>
</gene>
<dbReference type="InterPro" id="IPR026832">
    <property type="entry name" value="Asteroid"/>
</dbReference>